<evidence type="ECO:0000256" key="1">
    <source>
        <dbReference type="ARBA" id="ARBA00008001"/>
    </source>
</evidence>
<dbReference type="Pfam" id="PF12009">
    <property type="entry name" value="Telomerase_RBD"/>
    <property type="match status" value="1"/>
</dbReference>
<dbReference type="GO" id="GO:0000333">
    <property type="term" value="C:telomerase catalytic core complex"/>
    <property type="evidence" value="ECO:0007669"/>
    <property type="project" value="TreeGrafter"/>
</dbReference>
<dbReference type="PANTHER" id="PTHR12066:SF0">
    <property type="entry name" value="TELOMERASE REVERSE TRANSCRIPTASE"/>
    <property type="match status" value="1"/>
</dbReference>
<evidence type="ECO:0000256" key="8">
    <source>
        <dbReference type="ARBA" id="ARBA00022842"/>
    </source>
</evidence>
<name>A0A0P1A6J1_PLAHL</name>
<dbReference type="GO" id="GO:0042162">
    <property type="term" value="F:telomeric DNA binding"/>
    <property type="evidence" value="ECO:0007669"/>
    <property type="project" value="TreeGrafter"/>
</dbReference>
<proteinExistence type="inferred from homology"/>
<dbReference type="Pfam" id="PF11474">
    <property type="entry name" value="TEN_TERT"/>
    <property type="match status" value="1"/>
</dbReference>
<keyword evidence="7 13" id="KW-0479">Metal-binding</keyword>
<dbReference type="InterPro" id="IPR021891">
    <property type="entry name" value="Telomerase_RBD"/>
</dbReference>
<evidence type="ECO:0000256" key="9">
    <source>
        <dbReference type="ARBA" id="ARBA00022895"/>
    </source>
</evidence>
<dbReference type="CDD" id="cd01648">
    <property type="entry name" value="TERT"/>
    <property type="match status" value="1"/>
</dbReference>
<dbReference type="InterPro" id="IPR049915">
    <property type="entry name" value="TERT_TEN"/>
</dbReference>
<evidence type="ECO:0000256" key="5">
    <source>
        <dbReference type="ARBA" id="ARBA00022679"/>
    </source>
</evidence>
<dbReference type="GO" id="GO:0007004">
    <property type="term" value="P:telomere maintenance via telomerase"/>
    <property type="evidence" value="ECO:0007669"/>
    <property type="project" value="TreeGrafter"/>
</dbReference>
<dbReference type="STRING" id="4781.A0A0P1A6J1"/>
<accession>A0A0P1A6J1</accession>
<dbReference type="Gene3D" id="1.10.132.70">
    <property type="match status" value="1"/>
</dbReference>
<evidence type="ECO:0000256" key="6">
    <source>
        <dbReference type="ARBA" id="ARBA00022695"/>
    </source>
</evidence>
<organism evidence="15 16">
    <name type="scientific">Plasmopara halstedii</name>
    <name type="common">Downy mildew of sunflower</name>
    <dbReference type="NCBI Taxonomy" id="4781"/>
    <lineage>
        <taxon>Eukaryota</taxon>
        <taxon>Sar</taxon>
        <taxon>Stramenopiles</taxon>
        <taxon>Oomycota</taxon>
        <taxon>Peronosporomycetes</taxon>
        <taxon>Peronosporales</taxon>
        <taxon>Peronosporaceae</taxon>
        <taxon>Plasmopara</taxon>
    </lineage>
</organism>
<dbReference type="PRINTS" id="PR01365">
    <property type="entry name" value="TELOMERASERT"/>
</dbReference>
<dbReference type="GO" id="GO:0003720">
    <property type="term" value="F:telomerase activity"/>
    <property type="evidence" value="ECO:0007669"/>
    <property type="project" value="InterPro"/>
</dbReference>
<evidence type="ECO:0000256" key="2">
    <source>
        <dbReference type="ARBA" id="ARBA00012493"/>
    </source>
</evidence>
<keyword evidence="6 13" id="KW-0548">Nucleotidyltransferase</keyword>
<protein>
    <recommendedName>
        <fullName evidence="3 13">Telomerase reverse transcriptase</fullName>
        <ecNumber evidence="2 13">2.7.7.49</ecNumber>
    </recommendedName>
    <alternativeName>
        <fullName evidence="13">Telomerase catalytic subunit</fullName>
    </alternativeName>
</protein>
<evidence type="ECO:0000256" key="3">
    <source>
        <dbReference type="ARBA" id="ARBA00016182"/>
    </source>
</evidence>
<dbReference type="PROSITE" id="PS50878">
    <property type="entry name" value="RT_POL"/>
    <property type="match status" value="1"/>
</dbReference>
<dbReference type="GO" id="GO:0000781">
    <property type="term" value="C:chromosome, telomeric region"/>
    <property type="evidence" value="ECO:0007669"/>
    <property type="project" value="UniProtKB-SubCell"/>
</dbReference>
<keyword evidence="4 13" id="KW-0158">Chromosome</keyword>
<dbReference type="OMA" id="WNTIRTH"/>
<keyword evidence="16" id="KW-1185">Reference proteome</keyword>
<evidence type="ECO:0000256" key="4">
    <source>
        <dbReference type="ARBA" id="ARBA00022454"/>
    </source>
</evidence>
<dbReference type="PANTHER" id="PTHR12066">
    <property type="entry name" value="TELOMERASE REVERSE TRANSCRIPTASE"/>
    <property type="match status" value="1"/>
</dbReference>
<keyword evidence="11 13" id="KW-0539">Nucleus</keyword>
<dbReference type="InterPro" id="IPR043502">
    <property type="entry name" value="DNA/RNA_pol_sf"/>
</dbReference>
<comment type="catalytic activity">
    <reaction evidence="12 13">
        <text>DNA(n) + a 2'-deoxyribonucleoside 5'-triphosphate = DNA(n+1) + diphosphate</text>
        <dbReference type="Rhea" id="RHEA:22508"/>
        <dbReference type="Rhea" id="RHEA-COMP:17339"/>
        <dbReference type="Rhea" id="RHEA-COMP:17340"/>
        <dbReference type="ChEBI" id="CHEBI:33019"/>
        <dbReference type="ChEBI" id="CHEBI:61560"/>
        <dbReference type="ChEBI" id="CHEBI:173112"/>
        <dbReference type="EC" id="2.7.7.49"/>
    </reaction>
</comment>
<evidence type="ECO:0000256" key="11">
    <source>
        <dbReference type="ARBA" id="ARBA00023242"/>
    </source>
</evidence>
<comment type="similarity">
    <text evidence="1 13">Belongs to the reverse transcriptase family. Telomerase subfamily.</text>
</comment>
<dbReference type="EMBL" id="CCYD01000109">
    <property type="protein sequence ID" value="CEG35759.1"/>
    <property type="molecule type" value="Genomic_DNA"/>
</dbReference>
<evidence type="ECO:0000256" key="10">
    <source>
        <dbReference type="ARBA" id="ARBA00022918"/>
    </source>
</evidence>
<dbReference type="Proteomes" id="UP000054928">
    <property type="component" value="Unassembled WGS sequence"/>
</dbReference>
<dbReference type="InterPro" id="IPR003545">
    <property type="entry name" value="Telomerase_RT"/>
</dbReference>
<dbReference type="GeneID" id="36395148"/>
<evidence type="ECO:0000313" key="16">
    <source>
        <dbReference type="Proteomes" id="UP000054928"/>
    </source>
</evidence>
<sequence>MEALLAKATSLRSYLKIATETLIADGDNTLAQNLNKLPNEDVAFALDHTFLIQSYTMRVEALPRTPWSCKVSMPHTELVHHVIERLLARKRAMNWEDANILTLGYREVTPEAVGHRVIESNGVMCYYPNTLVAALKKPLWISLHKIMGDDLMMHLLLNYTIFVHIKGMPDSSYMQLTGKSLRRQKRREQIEATESSRREVSVNLVMYARSFVENRVFASSHILVKMSKTSDLISRSEACRIIRVIFPSVAGMNRLPKRLVNLIPIIQAMVSRFKALRIDELARKLIPVNAEFCKFMATNPAISRKLAERAVDGKVSSQPIIAPILQRALDHGYLSQGEDVVLSSERKRKRREEAIQSLSNASTSCLKSNVERTKHLKKKLRSIDADREIECGMLDLLKLQQHKEDIKKLLAFATSKKKIYRLVRKLVTGTVPKELWGNSDTPKNWKHVKKLLQKLIFSRKFDVFSLEKCAEQFQVTRIEWMNKCSMKKKFCPPNELVKRRKLVQDLLWWVISSIVFPLLRNMFYITECEGMANEVAYYQRPVWNVISTLALYDLEGGILQPADVRCLPGERHLATSRLRLLPKASGVRPLMNLSRALDPTQVSVNRSMEAVHRVLTYEMERQPQRLVGCSIQNIDEAYKRLKPLFHQISKCSRCIERRSLSGDIPMAYCVTVDVERCFDTIRPRKLYQMLKKALQEEEYLIRKHWIGRQVAPIFSSSSNHDDPLPPCSFFFKLKRLAYPSGELLGFDDLATQSKNKNAVLVDGVLYDYLTKTKALKLLKEHLSANVVQLNGREFVQQCGIPQGSVLSTTLCNIYYAHFERHILRKHLPKACDPAIVIDSCCQHEELLRYTDDFLYITTDLKRAQKFIDVMHKGNEKYGCFANTAKSQANFAVTVTSEQTQETTSYAPKELIAWCGMLIEPDHLQVYVHYEKLSSSLLQGSIPLNETKAAQHFFVNKMLMVTAHRFLLLVNMLPFINQNMHFFHNAVCRILKKMTNSIYRNLEENLKVTDTTAGHRKQSSKRRYEAQKDQVWRVGLYCFQLTINAQALKNDGQADWQKLVEIIHTEQSKFKKRPQIAAVRDLEWLLHDRRNECVLQRVLNCGSAFSG</sequence>
<dbReference type="RefSeq" id="XP_024572128.1">
    <property type="nucleotide sequence ID" value="XM_024727747.1"/>
</dbReference>
<dbReference type="SUPFAM" id="SSF56672">
    <property type="entry name" value="DNA/RNA polymerases"/>
    <property type="match status" value="1"/>
</dbReference>
<evidence type="ECO:0000256" key="13">
    <source>
        <dbReference type="RuleBase" id="RU365061"/>
    </source>
</evidence>
<dbReference type="Gene3D" id="3.30.70.2630">
    <property type="match status" value="1"/>
</dbReference>
<dbReference type="SMART" id="SM00975">
    <property type="entry name" value="Telomerase_RBD"/>
    <property type="match status" value="1"/>
</dbReference>
<evidence type="ECO:0000256" key="7">
    <source>
        <dbReference type="ARBA" id="ARBA00022723"/>
    </source>
</evidence>
<evidence type="ECO:0000313" key="15">
    <source>
        <dbReference type="EMBL" id="CEG35759.1"/>
    </source>
</evidence>
<evidence type="ECO:0000259" key="14">
    <source>
        <dbReference type="PROSITE" id="PS50878"/>
    </source>
</evidence>
<keyword evidence="8 13" id="KW-0460">Magnesium</keyword>
<dbReference type="OrthoDB" id="289721at2759"/>
<dbReference type="InterPro" id="IPR000477">
    <property type="entry name" value="RT_dom"/>
</dbReference>
<dbReference type="AlphaFoldDB" id="A0A0P1A6J1"/>
<dbReference type="GO" id="GO:0070034">
    <property type="term" value="F:telomerase RNA binding"/>
    <property type="evidence" value="ECO:0007669"/>
    <property type="project" value="TreeGrafter"/>
</dbReference>
<keyword evidence="9 13" id="KW-0779">Telomere</keyword>
<dbReference type="EC" id="2.7.7.49" evidence="2 13"/>
<dbReference type="Pfam" id="PF00078">
    <property type="entry name" value="RVT_1"/>
    <property type="match status" value="1"/>
</dbReference>
<comment type="function">
    <text evidence="13">Telomerase is a ribonucleoprotein enzyme essential for the replication of chromosome termini in most eukaryotes. It elongates telomeres. It is a reverse transcriptase that adds simple sequence repeats to chromosome ends by copying a template sequence within the RNA component of the enzyme.</text>
</comment>
<reference evidence="16" key="1">
    <citation type="submission" date="2014-09" db="EMBL/GenBank/DDBJ databases">
        <authorList>
            <person name="Sharma Rahul"/>
            <person name="Thines Marco"/>
        </authorList>
    </citation>
    <scope>NUCLEOTIDE SEQUENCE [LARGE SCALE GENOMIC DNA]</scope>
</reference>
<keyword evidence="10 13" id="KW-0695">RNA-directed DNA polymerase</keyword>
<evidence type="ECO:0000256" key="12">
    <source>
        <dbReference type="ARBA" id="ARBA00048173"/>
    </source>
</evidence>
<comment type="subcellular location">
    <subcellularLocation>
        <location evidence="13">Nucleus</location>
    </subcellularLocation>
    <subcellularLocation>
        <location evidence="13">Chromosome</location>
        <location evidence="13">Telomere</location>
    </subcellularLocation>
</comment>
<keyword evidence="5 13" id="KW-0808">Transferase</keyword>
<feature type="domain" description="Reverse transcriptase" evidence="14">
    <location>
        <begin position="562"/>
        <end position="918"/>
    </location>
</feature>
<dbReference type="GO" id="GO:0046872">
    <property type="term" value="F:metal ion binding"/>
    <property type="evidence" value="ECO:0007669"/>
    <property type="project" value="UniProtKB-KW"/>
</dbReference>